<dbReference type="InterPro" id="IPR008925">
    <property type="entry name" value="aa_tRNA-synth_I_cd-bd_sf"/>
</dbReference>
<dbReference type="GO" id="GO:0005739">
    <property type="term" value="C:mitochondrion"/>
    <property type="evidence" value="ECO:0007669"/>
    <property type="project" value="TreeGrafter"/>
</dbReference>
<dbReference type="SUPFAM" id="SSF48163">
    <property type="entry name" value="An anticodon-binding domain of class I aminoacyl-tRNA synthetases"/>
    <property type="match status" value="1"/>
</dbReference>
<feature type="chain" id="PRO_5043472752" description="glutamate--tRNA ligase" evidence="11">
    <location>
        <begin position="20"/>
        <end position="593"/>
    </location>
</feature>
<keyword evidence="11" id="KW-0732">Signal</keyword>
<dbReference type="GeneID" id="94194167"/>
<keyword evidence="3 9" id="KW-0436">Ligase</keyword>
<evidence type="ECO:0000256" key="1">
    <source>
        <dbReference type="ARBA" id="ARBA00007894"/>
    </source>
</evidence>
<dbReference type="GO" id="GO:0005524">
    <property type="term" value="F:ATP binding"/>
    <property type="evidence" value="ECO:0007669"/>
    <property type="project" value="UniProtKB-KW"/>
</dbReference>
<dbReference type="InterPro" id="IPR000924">
    <property type="entry name" value="Glu/Gln-tRNA-synth"/>
</dbReference>
<dbReference type="GO" id="GO:0004818">
    <property type="term" value="F:glutamate-tRNA ligase activity"/>
    <property type="evidence" value="ECO:0007669"/>
    <property type="project" value="UniProtKB-EC"/>
</dbReference>
<evidence type="ECO:0000256" key="6">
    <source>
        <dbReference type="ARBA" id="ARBA00022917"/>
    </source>
</evidence>
<feature type="signal peptide" evidence="11">
    <location>
        <begin position="1"/>
        <end position="19"/>
    </location>
</feature>
<dbReference type="SUPFAM" id="SSF52374">
    <property type="entry name" value="Nucleotidylyl transferase"/>
    <property type="match status" value="1"/>
</dbReference>
<dbReference type="HAMAP" id="MF_00022">
    <property type="entry name" value="Glu_tRNA_synth_type1"/>
    <property type="match status" value="1"/>
</dbReference>
<evidence type="ECO:0000256" key="2">
    <source>
        <dbReference type="ARBA" id="ARBA00012835"/>
    </source>
</evidence>
<dbReference type="EMBL" id="BPLF01000002">
    <property type="protein sequence ID" value="GIX62686.1"/>
    <property type="molecule type" value="Genomic_DNA"/>
</dbReference>
<evidence type="ECO:0000313" key="14">
    <source>
        <dbReference type="Proteomes" id="UP001497744"/>
    </source>
</evidence>
<feature type="domain" description="Glutamyl/glutaminyl-tRNA synthetase class Ib catalytic" evidence="12">
    <location>
        <begin position="89"/>
        <end position="387"/>
    </location>
</feature>
<proteinExistence type="inferred from homology"/>
<keyword evidence="5 9" id="KW-0067">ATP-binding</keyword>
<evidence type="ECO:0000256" key="11">
    <source>
        <dbReference type="SAM" id="SignalP"/>
    </source>
</evidence>
<dbReference type="PANTHER" id="PTHR43311:SF2">
    <property type="entry name" value="GLUTAMATE--TRNA LIGASE, MITOCHONDRIAL-RELATED"/>
    <property type="match status" value="1"/>
</dbReference>
<keyword evidence="6 9" id="KW-0648">Protein biosynthesis</keyword>
<organism evidence="13 14">
    <name type="scientific">Babesia caballi</name>
    <dbReference type="NCBI Taxonomy" id="5871"/>
    <lineage>
        <taxon>Eukaryota</taxon>
        <taxon>Sar</taxon>
        <taxon>Alveolata</taxon>
        <taxon>Apicomplexa</taxon>
        <taxon>Aconoidasida</taxon>
        <taxon>Piroplasmida</taxon>
        <taxon>Babesiidae</taxon>
        <taxon>Babesia</taxon>
    </lineage>
</organism>
<reference evidence="13 14" key="1">
    <citation type="submission" date="2021-06" db="EMBL/GenBank/DDBJ databases">
        <title>Genome sequence of Babesia caballi.</title>
        <authorList>
            <person name="Yamagishi J."/>
            <person name="Kidaka T."/>
            <person name="Ochi A."/>
        </authorList>
    </citation>
    <scope>NUCLEOTIDE SEQUENCE [LARGE SCALE GENOMIC DNA]</scope>
    <source>
        <strain evidence="13">USDA-D6B2</strain>
    </source>
</reference>
<evidence type="ECO:0000256" key="10">
    <source>
        <dbReference type="SAM" id="MobiDB-lite"/>
    </source>
</evidence>
<dbReference type="PRINTS" id="PR00987">
    <property type="entry name" value="TRNASYNTHGLU"/>
</dbReference>
<evidence type="ECO:0000256" key="7">
    <source>
        <dbReference type="ARBA" id="ARBA00023146"/>
    </source>
</evidence>
<accession>A0AAV4LR91</accession>
<dbReference type="EC" id="6.1.1.17" evidence="2"/>
<evidence type="ECO:0000313" key="13">
    <source>
        <dbReference type="EMBL" id="GIX62686.1"/>
    </source>
</evidence>
<dbReference type="InterPro" id="IPR033910">
    <property type="entry name" value="GluRS_core"/>
</dbReference>
<feature type="region of interest" description="Disordered" evidence="10">
    <location>
        <begin position="60"/>
        <end position="80"/>
    </location>
</feature>
<gene>
    <name evidence="13" type="ORF">BcabD6B2_21210</name>
</gene>
<evidence type="ECO:0000256" key="5">
    <source>
        <dbReference type="ARBA" id="ARBA00022840"/>
    </source>
</evidence>
<dbReference type="CDD" id="cd00808">
    <property type="entry name" value="GluRS_core"/>
    <property type="match status" value="1"/>
</dbReference>
<protein>
    <recommendedName>
        <fullName evidence="2">glutamate--tRNA ligase</fullName>
        <ecNumber evidence="2">6.1.1.17</ecNumber>
    </recommendedName>
    <alternativeName>
        <fullName evidence="8">Glutamyl-tRNA synthetase</fullName>
    </alternativeName>
</protein>
<dbReference type="RefSeq" id="XP_067714755.1">
    <property type="nucleotide sequence ID" value="XM_067858654.1"/>
</dbReference>
<sequence length="593" mass="66048">MSVCYPVALFLLINRWLLADSVVIRRLCKGAPAHASHISQPDAAFLGGSLNKPLAPITDSRSNPHVCHSSADPDEQPQYNDQADVLNDVRVRFAPSPTGELHVGNLRTFIYNYLFARKHGGALILRVDDTDEDRDVPGALDAIISDLKWLGFSWSEGPGGQDKTDGYQQSKRQDAYRDVAELLLQTKKAYRCFCTREELQNRRPPANAHNANCSYDKKCADLAEATVKSNLLSNKEYTIRLRNKVNEEDFILLRSNGTATYNFACAVDDHSHDISHVIRGVDHLDNTFKQARVLEAVGTILPTYVHCSLMRNKDLTKLAKRSDDSVTISKLREMGICTLPIVNYLALLGTKYSDNPKCLDLEQLAQLFDLQLLSRAPISFDMAKLKWLNRRYISDLPYPDFMNQLRSFLSDVKDVTASLPADVFLHVAALAPPGLKAGVDTMRDFVDLVEGGLHYKAPRFVGSGCYDYGGMFLNAESQRFLTVFIEWSQQLVTASDVGDCIYKMLADMLHSDEFAAIDGNAHLGVVRYALTGESRGPPLTLLVELWRAAERQSLADFVPLRQRILRLNTLDLSSNDPVAERLCSPGSPGPAEP</sequence>
<dbReference type="Gene3D" id="3.40.50.620">
    <property type="entry name" value="HUPs"/>
    <property type="match status" value="2"/>
</dbReference>
<dbReference type="InterPro" id="IPR001412">
    <property type="entry name" value="aa-tRNA-synth_I_CS"/>
</dbReference>
<comment type="similarity">
    <text evidence="1">Belongs to the class-I aminoacyl-tRNA synthetase family. Glutamate--tRNA ligase type 1 subfamily.</text>
</comment>
<dbReference type="InterPro" id="IPR014729">
    <property type="entry name" value="Rossmann-like_a/b/a_fold"/>
</dbReference>
<keyword evidence="4 9" id="KW-0547">Nucleotide-binding</keyword>
<dbReference type="GO" id="GO:0000049">
    <property type="term" value="F:tRNA binding"/>
    <property type="evidence" value="ECO:0007669"/>
    <property type="project" value="InterPro"/>
</dbReference>
<evidence type="ECO:0000256" key="8">
    <source>
        <dbReference type="ARBA" id="ARBA00030865"/>
    </source>
</evidence>
<dbReference type="PANTHER" id="PTHR43311">
    <property type="entry name" value="GLUTAMATE--TRNA LIGASE"/>
    <property type="match status" value="1"/>
</dbReference>
<dbReference type="Pfam" id="PF00749">
    <property type="entry name" value="tRNA-synt_1c"/>
    <property type="match status" value="1"/>
</dbReference>
<dbReference type="InterPro" id="IPR020058">
    <property type="entry name" value="Glu/Gln-tRNA-synth_Ib_cat-dom"/>
</dbReference>
<dbReference type="InterPro" id="IPR004527">
    <property type="entry name" value="Glu-tRNA-ligase_bac/mito"/>
</dbReference>
<evidence type="ECO:0000256" key="9">
    <source>
        <dbReference type="RuleBase" id="RU363037"/>
    </source>
</evidence>
<dbReference type="GO" id="GO:0008270">
    <property type="term" value="F:zinc ion binding"/>
    <property type="evidence" value="ECO:0007669"/>
    <property type="project" value="InterPro"/>
</dbReference>
<dbReference type="AlphaFoldDB" id="A0AAV4LR91"/>
<keyword evidence="14" id="KW-1185">Reference proteome</keyword>
<evidence type="ECO:0000256" key="3">
    <source>
        <dbReference type="ARBA" id="ARBA00022598"/>
    </source>
</evidence>
<comment type="caution">
    <text evidence="13">The sequence shown here is derived from an EMBL/GenBank/DDBJ whole genome shotgun (WGS) entry which is preliminary data.</text>
</comment>
<evidence type="ECO:0000256" key="4">
    <source>
        <dbReference type="ARBA" id="ARBA00022741"/>
    </source>
</evidence>
<evidence type="ECO:0000259" key="12">
    <source>
        <dbReference type="Pfam" id="PF00749"/>
    </source>
</evidence>
<dbReference type="InterPro" id="IPR049940">
    <property type="entry name" value="GluQ/Sye"/>
</dbReference>
<dbReference type="Proteomes" id="UP001497744">
    <property type="component" value="Unassembled WGS sequence"/>
</dbReference>
<dbReference type="GO" id="GO:0006424">
    <property type="term" value="P:glutamyl-tRNA aminoacylation"/>
    <property type="evidence" value="ECO:0007669"/>
    <property type="project" value="InterPro"/>
</dbReference>
<name>A0AAV4LR91_BABCB</name>
<keyword evidence="7 9" id="KW-0030">Aminoacyl-tRNA synthetase</keyword>
<dbReference type="PROSITE" id="PS00178">
    <property type="entry name" value="AA_TRNA_LIGASE_I"/>
    <property type="match status" value="1"/>
</dbReference>